<protein>
    <submittedName>
        <fullName evidence="1">Phytanoyl-CoA dioxygenase</fullName>
    </submittedName>
</protein>
<dbReference type="GO" id="GO:0016706">
    <property type="term" value="F:2-oxoglutarate-dependent dioxygenase activity"/>
    <property type="evidence" value="ECO:0007669"/>
    <property type="project" value="UniProtKB-ARBA"/>
</dbReference>
<keyword evidence="2" id="KW-1185">Reference proteome</keyword>
<organism evidence="1 2">
    <name type="scientific">Nocardia asteroides NBRC 15531</name>
    <dbReference type="NCBI Taxonomy" id="1110697"/>
    <lineage>
        <taxon>Bacteria</taxon>
        <taxon>Bacillati</taxon>
        <taxon>Actinomycetota</taxon>
        <taxon>Actinomycetes</taxon>
        <taxon>Mycobacteriales</taxon>
        <taxon>Nocardiaceae</taxon>
        <taxon>Nocardia</taxon>
    </lineage>
</organism>
<dbReference type="AlphaFoldDB" id="U5ECE2"/>
<dbReference type="PANTHER" id="PTHR20883:SF46">
    <property type="entry name" value="PHYTANOYL-COA HYDROXYLASE"/>
    <property type="match status" value="1"/>
</dbReference>
<keyword evidence="1" id="KW-0560">Oxidoreductase</keyword>
<dbReference type="PANTHER" id="PTHR20883">
    <property type="entry name" value="PHYTANOYL-COA DIOXYGENASE DOMAIN CONTAINING 1"/>
    <property type="match status" value="1"/>
</dbReference>
<dbReference type="GO" id="GO:0005506">
    <property type="term" value="F:iron ion binding"/>
    <property type="evidence" value="ECO:0007669"/>
    <property type="project" value="UniProtKB-ARBA"/>
</dbReference>
<dbReference type="Gene3D" id="2.60.120.620">
    <property type="entry name" value="q2cbj1_9rhob like domain"/>
    <property type="match status" value="1"/>
</dbReference>
<dbReference type="eggNOG" id="COG5285">
    <property type="taxonomic scope" value="Bacteria"/>
</dbReference>
<proteinExistence type="predicted"/>
<name>U5ECE2_NOCAS</name>
<sequence length="273" mass="29494">MRICAIRGVAEGGFFIANSLMSDAGGNREIDKLQRCADAVASRGFGIKRQMLPPEMVATLSAELDIAEYSGTGVQTIRAGHVRSVRKIKDLARNSELIAALAADGAPAELAARCLATDVRLVAVTAWMKPATTGTPKPPHQDAAHWLHMTPLEFVTVWISIDRAGIDNGCLYFVPDSHRSGVHRHVRSTRDDAAGLIIPEWSGAGTPVELEPGDASAHLGTTVHWSGRNSSAEPRRGIGFSYCRADVRSSLPELDIRSLRLCRTASPTTHERR</sequence>
<keyword evidence="1" id="KW-0223">Dioxygenase</keyword>
<dbReference type="EMBL" id="BAFO02000037">
    <property type="protein sequence ID" value="GAD87802.1"/>
    <property type="molecule type" value="Genomic_DNA"/>
</dbReference>
<evidence type="ECO:0000313" key="1">
    <source>
        <dbReference type="EMBL" id="GAD87802.1"/>
    </source>
</evidence>
<dbReference type="InterPro" id="IPR008775">
    <property type="entry name" value="Phytyl_CoA_dOase-like"/>
</dbReference>
<accession>U5ECE2</accession>
<gene>
    <name evidence="1" type="ORF">NCAST_37_01110</name>
</gene>
<dbReference type="OrthoDB" id="9796766at2"/>
<comment type="caution">
    <text evidence="1">The sequence shown here is derived from an EMBL/GenBank/DDBJ whole genome shotgun (WGS) entry which is preliminary data.</text>
</comment>
<evidence type="ECO:0000313" key="2">
    <source>
        <dbReference type="Proteomes" id="UP000017048"/>
    </source>
</evidence>
<dbReference type="Proteomes" id="UP000017048">
    <property type="component" value="Unassembled WGS sequence"/>
</dbReference>
<dbReference type="STRING" id="1824.SAMN05444423_10393"/>
<reference evidence="1 2" key="1">
    <citation type="journal article" date="2014" name="BMC Genomics">
        <title>Genome based analysis of type-I polyketide synthase and nonribosomal peptide synthetase gene clusters in seven strains of five representative Nocardia species.</title>
        <authorList>
            <person name="Komaki H."/>
            <person name="Ichikawa N."/>
            <person name="Hosoyama A."/>
            <person name="Takahashi-Nakaguchi A."/>
            <person name="Matsuzawa T."/>
            <person name="Suzuki K."/>
            <person name="Fujita N."/>
            <person name="Gonoi T."/>
        </authorList>
    </citation>
    <scope>NUCLEOTIDE SEQUENCE [LARGE SCALE GENOMIC DNA]</scope>
    <source>
        <strain evidence="1 2">NBRC 15531</strain>
    </source>
</reference>
<dbReference type="SUPFAM" id="SSF51197">
    <property type="entry name" value="Clavaminate synthase-like"/>
    <property type="match status" value="1"/>
</dbReference>
<dbReference type="Pfam" id="PF05721">
    <property type="entry name" value="PhyH"/>
    <property type="match status" value="1"/>
</dbReference>